<feature type="transmembrane region" description="Helical" evidence="1">
    <location>
        <begin position="6"/>
        <end position="28"/>
    </location>
</feature>
<feature type="transmembrane region" description="Helical" evidence="1">
    <location>
        <begin position="60"/>
        <end position="85"/>
    </location>
</feature>
<dbReference type="RefSeq" id="WP_153735790.1">
    <property type="nucleotide sequence ID" value="NZ_WJNG01000004.1"/>
</dbReference>
<dbReference type="AlphaFoldDB" id="A0A6A8DC65"/>
<evidence type="ECO:0000256" key="1">
    <source>
        <dbReference type="SAM" id="Phobius"/>
    </source>
</evidence>
<accession>A0A6A8DC65</accession>
<evidence type="ECO:0000313" key="3">
    <source>
        <dbReference type="Proteomes" id="UP000799092"/>
    </source>
</evidence>
<evidence type="ECO:0000313" key="2">
    <source>
        <dbReference type="EMBL" id="MRH42126.1"/>
    </source>
</evidence>
<keyword evidence="1" id="KW-1133">Transmembrane helix</keyword>
<organism evidence="2 3">
    <name type="scientific">Aquibacillus halophilus</name>
    <dbReference type="NCBI Taxonomy" id="930132"/>
    <lineage>
        <taxon>Bacteria</taxon>
        <taxon>Bacillati</taxon>
        <taxon>Bacillota</taxon>
        <taxon>Bacilli</taxon>
        <taxon>Bacillales</taxon>
        <taxon>Bacillaceae</taxon>
        <taxon>Aquibacillus</taxon>
    </lineage>
</organism>
<gene>
    <name evidence="2" type="ORF">GH741_05480</name>
</gene>
<feature type="transmembrane region" description="Helical" evidence="1">
    <location>
        <begin position="37"/>
        <end position="54"/>
    </location>
</feature>
<sequence length="91" mass="10344">MNLDSGVAIFLIYVFPSLLFGLGLFLIARFYSKRRKLIYPLITANTGIVLYYLAMLMSGWMILILILAAIMLLVVGWLTFVIMHLTSRAKN</sequence>
<keyword evidence="1" id="KW-0812">Transmembrane</keyword>
<proteinExistence type="predicted"/>
<name>A0A6A8DC65_9BACI</name>
<dbReference type="EMBL" id="WJNG01000004">
    <property type="protein sequence ID" value="MRH42126.1"/>
    <property type="molecule type" value="Genomic_DNA"/>
</dbReference>
<reference evidence="2" key="1">
    <citation type="submission" date="2019-11" db="EMBL/GenBank/DDBJ databases">
        <authorList>
            <person name="Li J."/>
        </authorList>
    </citation>
    <scope>NUCLEOTIDE SEQUENCE</scope>
    <source>
        <strain evidence="2">B6B</strain>
    </source>
</reference>
<evidence type="ECO:0008006" key="4">
    <source>
        <dbReference type="Google" id="ProtNLM"/>
    </source>
</evidence>
<comment type="caution">
    <text evidence="2">The sequence shown here is derived from an EMBL/GenBank/DDBJ whole genome shotgun (WGS) entry which is preliminary data.</text>
</comment>
<keyword evidence="3" id="KW-1185">Reference proteome</keyword>
<protein>
    <recommendedName>
        <fullName evidence="4">YesK-like protein</fullName>
    </recommendedName>
</protein>
<keyword evidence="1" id="KW-0472">Membrane</keyword>
<dbReference type="Proteomes" id="UP000799092">
    <property type="component" value="Unassembled WGS sequence"/>
</dbReference>